<reference evidence="2 3" key="1">
    <citation type="journal article" date="2015" name="Int. J. Syst. Evol. Microbiol.">
        <title>Carboxylicivirga linearis sp. nov., isolated from a sea cucumber culture pond.</title>
        <authorList>
            <person name="Wang F.Q."/>
            <person name="Zhou Y.X."/>
            <person name="Lin X.Z."/>
            <person name="Chen G.J."/>
            <person name="Du Z.J."/>
        </authorList>
    </citation>
    <scope>NUCLEOTIDE SEQUENCE [LARGE SCALE GENOMIC DNA]</scope>
    <source>
        <strain evidence="2 3">FB218</strain>
    </source>
</reference>
<dbReference type="InterPro" id="IPR050789">
    <property type="entry name" value="Diverse_Enzym_Activities"/>
</dbReference>
<dbReference type="PANTHER" id="PTHR43283">
    <property type="entry name" value="BETA-LACTAMASE-RELATED"/>
    <property type="match status" value="1"/>
</dbReference>
<organism evidence="2 3">
    <name type="scientific">Carboxylicivirga linearis</name>
    <dbReference type="NCBI Taxonomy" id="1628157"/>
    <lineage>
        <taxon>Bacteria</taxon>
        <taxon>Pseudomonadati</taxon>
        <taxon>Bacteroidota</taxon>
        <taxon>Bacteroidia</taxon>
        <taxon>Marinilabiliales</taxon>
        <taxon>Marinilabiliaceae</taxon>
        <taxon>Carboxylicivirga</taxon>
    </lineage>
</organism>
<dbReference type="EMBL" id="JAGUCO010000011">
    <property type="protein sequence ID" value="MBS2099423.1"/>
    <property type="molecule type" value="Genomic_DNA"/>
</dbReference>
<dbReference type="Proteomes" id="UP000708576">
    <property type="component" value="Unassembled WGS sequence"/>
</dbReference>
<comment type="caution">
    <text evidence="2">The sequence shown here is derived from an EMBL/GenBank/DDBJ whole genome shotgun (WGS) entry which is preliminary data.</text>
</comment>
<accession>A0ABS5JX10</accession>
<evidence type="ECO:0000313" key="2">
    <source>
        <dbReference type="EMBL" id="MBS2099423.1"/>
    </source>
</evidence>
<dbReference type="SUPFAM" id="SSF56601">
    <property type="entry name" value="beta-lactamase/transpeptidase-like"/>
    <property type="match status" value="1"/>
</dbReference>
<evidence type="ECO:0000259" key="1">
    <source>
        <dbReference type="Pfam" id="PF00144"/>
    </source>
</evidence>
<dbReference type="Pfam" id="PF00144">
    <property type="entry name" value="Beta-lactamase"/>
    <property type="match status" value="1"/>
</dbReference>
<sequence length="389" mass="44233">MRNIFVHIIWVLLAITITSLLFSGCTNRMSLEEIHSKTEEYFSDELQKKHIHNAFLTIYSPSKEIDWTFSGGHFADGREVTASNPFYTASIGKTFTATAIALLVDQQKLSFNDPINMYLPDSVMLNLHHFKGIDYSHEITIAHLLQHTSGLPDYFEDSTIDGSTNVMELLFSNPDKYWYPTETIEFAKTKMKPLFKPGTDYHYTDTEYVLLGLIIEKVSSTALHHFFREHFFIPLNMKYSYMLYRSKAINQTAMLSEIFVGDNEVSGMKSLSADWAGGGLVSTGADLIRFQETLFSGKIVKGNTLAAMQQWIPETYGMEYGYGLRRIVFKELFPILPDLTLIGHSGITGSFMYYCPEIDVYLSGTLNQTDEVKESVKLLVKILVLLNKN</sequence>
<dbReference type="Gene3D" id="3.40.710.10">
    <property type="entry name" value="DD-peptidase/beta-lactamase superfamily"/>
    <property type="match status" value="1"/>
</dbReference>
<name>A0ABS5JX10_9BACT</name>
<dbReference type="InterPro" id="IPR012338">
    <property type="entry name" value="Beta-lactam/transpept-like"/>
</dbReference>
<protein>
    <submittedName>
        <fullName evidence="2">Beta-lactamase family protein</fullName>
    </submittedName>
</protein>
<dbReference type="InterPro" id="IPR001466">
    <property type="entry name" value="Beta-lactam-related"/>
</dbReference>
<dbReference type="RefSeq" id="WP_212216665.1">
    <property type="nucleotide sequence ID" value="NZ_JAGUCO010000011.1"/>
</dbReference>
<gene>
    <name evidence="2" type="ORF">KEM10_14100</name>
</gene>
<keyword evidence="3" id="KW-1185">Reference proteome</keyword>
<feature type="domain" description="Beta-lactamase-related" evidence="1">
    <location>
        <begin position="41"/>
        <end position="375"/>
    </location>
</feature>
<dbReference type="PROSITE" id="PS51257">
    <property type="entry name" value="PROKAR_LIPOPROTEIN"/>
    <property type="match status" value="1"/>
</dbReference>
<proteinExistence type="predicted"/>
<evidence type="ECO:0000313" key="3">
    <source>
        <dbReference type="Proteomes" id="UP000708576"/>
    </source>
</evidence>